<feature type="transmembrane region" description="Helical" evidence="4">
    <location>
        <begin position="7"/>
        <end position="25"/>
    </location>
</feature>
<keyword evidence="4" id="KW-1133">Transmembrane helix</keyword>
<dbReference type="Pfam" id="PF02518">
    <property type="entry name" value="HATPase_c"/>
    <property type="match status" value="1"/>
</dbReference>
<dbReference type="RefSeq" id="WP_091982465.1">
    <property type="nucleotide sequence ID" value="NZ_FOLO01000008.1"/>
</dbReference>
<dbReference type="CDD" id="cd00130">
    <property type="entry name" value="PAS"/>
    <property type="match status" value="1"/>
</dbReference>
<dbReference type="InterPro" id="IPR005467">
    <property type="entry name" value="His_kinase_dom"/>
</dbReference>
<dbReference type="InterPro" id="IPR003661">
    <property type="entry name" value="HisK_dim/P_dom"/>
</dbReference>
<keyword evidence="3" id="KW-0597">Phosphoprotein</keyword>
<evidence type="ECO:0000313" key="7">
    <source>
        <dbReference type="Proteomes" id="UP000198862"/>
    </source>
</evidence>
<keyword evidence="6" id="KW-0808">Transferase</keyword>
<keyword evidence="4" id="KW-0472">Membrane</keyword>
<dbReference type="Gene3D" id="3.30.450.20">
    <property type="entry name" value="PAS domain"/>
    <property type="match status" value="1"/>
</dbReference>
<gene>
    <name evidence="6" type="ORF">SAMN02745724_01559</name>
</gene>
<dbReference type="Pfam" id="PF17159">
    <property type="entry name" value="MASE3"/>
    <property type="match status" value="1"/>
</dbReference>
<dbReference type="Gene3D" id="1.10.287.130">
    <property type="match status" value="1"/>
</dbReference>
<feature type="transmembrane region" description="Helical" evidence="4">
    <location>
        <begin position="195"/>
        <end position="214"/>
    </location>
</feature>
<feature type="transmembrane region" description="Helical" evidence="4">
    <location>
        <begin position="165"/>
        <end position="183"/>
    </location>
</feature>
<dbReference type="InterPro" id="IPR000014">
    <property type="entry name" value="PAS"/>
</dbReference>
<comment type="catalytic activity">
    <reaction evidence="1">
        <text>ATP + protein L-histidine = ADP + protein N-phospho-L-histidine.</text>
        <dbReference type="EC" id="2.7.13.3"/>
    </reaction>
</comment>
<dbReference type="Proteomes" id="UP000198862">
    <property type="component" value="Unassembled WGS sequence"/>
</dbReference>
<keyword evidence="7" id="KW-1185">Reference proteome</keyword>
<dbReference type="PANTHER" id="PTHR43065">
    <property type="entry name" value="SENSOR HISTIDINE KINASE"/>
    <property type="match status" value="1"/>
</dbReference>
<proteinExistence type="predicted"/>
<feature type="transmembrane region" description="Helical" evidence="4">
    <location>
        <begin position="91"/>
        <end position="116"/>
    </location>
</feature>
<dbReference type="InterPro" id="IPR003594">
    <property type="entry name" value="HATPase_dom"/>
</dbReference>
<dbReference type="InterPro" id="IPR036890">
    <property type="entry name" value="HATPase_C_sf"/>
</dbReference>
<feature type="transmembrane region" description="Helical" evidence="4">
    <location>
        <begin position="128"/>
        <end position="145"/>
    </location>
</feature>
<dbReference type="STRING" id="1123010.SAMN02745724_01559"/>
<organism evidence="6 7">
    <name type="scientific">Pseudoalteromonas denitrificans DSM 6059</name>
    <dbReference type="NCBI Taxonomy" id="1123010"/>
    <lineage>
        <taxon>Bacteria</taxon>
        <taxon>Pseudomonadati</taxon>
        <taxon>Pseudomonadota</taxon>
        <taxon>Gammaproteobacteria</taxon>
        <taxon>Alteromonadales</taxon>
        <taxon>Pseudoalteromonadaceae</taxon>
        <taxon>Pseudoalteromonas</taxon>
    </lineage>
</organism>
<dbReference type="InterPro" id="IPR035965">
    <property type="entry name" value="PAS-like_dom_sf"/>
</dbReference>
<feature type="domain" description="Histidine kinase" evidence="5">
    <location>
        <begin position="418"/>
        <end position="649"/>
    </location>
</feature>
<dbReference type="SUPFAM" id="SSF47384">
    <property type="entry name" value="Homodimeric domain of signal transducing histidine kinase"/>
    <property type="match status" value="1"/>
</dbReference>
<evidence type="ECO:0000313" key="6">
    <source>
        <dbReference type="EMBL" id="SFC38110.1"/>
    </source>
</evidence>
<dbReference type="SMART" id="SM00387">
    <property type="entry name" value="HATPase_c"/>
    <property type="match status" value="1"/>
</dbReference>
<protein>
    <recommendedName>
        <fullName evidence="2">histidine kinase</fullName>
        <ecNumber evidence="2">2.7.13.3</ecNumber>
    </recommendedName>
</protein>
<dbReference type="AlphaFoldDB" id="A0A1I1IY15"/>
<reference evidence="6 7" key="1">
    <citation type="submission" date="2016-10" db="EMBL/GenBank/DDBJ databases">
        <authorList>
            <person name="de Groot N.N."/>
        </authorList>
    </citation>
    <scope>NUCLEOTIDE SEQUENCE [LARGE SCALE GENOMIC DNA]</scope>
    <source>
        <strain evidence="6 7">DSM 6059</strain>
    </source>
</reference>
<dbReference type="CDD" id="cd00082">
    <property type="entry name" value="HisKA"/>
    <property type="match status" value="1"/>
</dbReference>
<dbReference type="SUPFAM" id="SSF55874">
    <property type="entry name" value="ATPase domain of HSP90 chaperone/DNA topoisomerase II/histidine kinase"/>
    <property type="match status" value="1"/>
</dbReference>
<evidence type="ECO:0000256" key="4">
    <source>
        <dbReference type="SAM" id="Phobius"/>
    </source>
</evidence>
<dbReference type="InterPro" id="IPR004358">
    <property type="entry name" value="Sig_transdc_His_kin-like_C"/>
</dbReference>
<dbReference type="PANTHER" id="PTHR43065:SF47">
    <property type="match status" value="1"/>
</dbReference>
<feature type="transmembrane region" description="Helical" evidence="4">
    <location>
        <begin position="31"/>
        <end position="52"/>
    </location>
</feature>
<evidence type="ECO:0000256" key="1">
    <source>
        <dbReference type="ARBA" id="ARBA00000085"/>
    </source>
</evidence>
<accession>A0A1I1IY15</accession>
<sequence length="650" mass="73249">MLNHKSTFLKSSILPALMILALIYLRAQHGFLLFHTLAELFSIFVGTLMLVIVLNTQNFIRNDFLIYLGIGYFSIAVLDSFHTFTVKGMPFFGITTATITIHFWIYTRFLEALLLISSPLFLTRKLNIKYMLISSFFIVSIIIWLSFNFTAPEFINPNGLTPLKIYSEYLIITLLISSLIIFFKKRSLLTKKVIYFLYASLITTIIAETCFTFYINFSGITFVIGHIFKFLSFWMIYQAIVQTTLKEPFTLLTKNANTYDAIPHPAILVDNNGDISQANQAALKASKKSLIEIIHQPIHNIFHPNDVQQNHCEICIAIAQHQIISNKEVYYPQSNEWFLLTLTPINALDSTSSMVQTLTDISQQKLQETELIAHKNNLELTVSTRTSELQTSLETLTQTQNQLVESQKMAALGELVAGVAHEINTPIGVGVTATSHLAEETDKLDRLFENKTLSSNNLKAYLLGAKTSSTLLLSNLNRASDLIHSFKQVAVDQTSEQNRQFKIKEYIHEILSSLYPKLKKANVEICVECEKEFIIECSPSALAQIITNLVINAITHGFESCTQGKIKIEIIQEEGMVKLLFQDFGKGISNEHLKKLFDPFFTTKRGQGGSGLGLNIVYNLVTQSLKGRISCDSELGSGTRFNILFPSKIL</sequence>
<evidence type="ECO:0000259" key="5">
    <source>
        <dbReference type="PROSITE" id="PS50109"/>
    </source>
</evidence>
<keyword evidence="4" id="KW-0812">Transmembrane</keyword>
<evidence type="ECO:0000256" key="2">
    <source>
        <dbReference type="ARBA" id="ARBA00012438"/>
    </source>
</evidence>
<keyword evidence="6" id="KW-0418">Kinase</keyword>
<dbReference type="Gene3D" id="3.30.565.10">
    <property type="entry name" value="Histidine kinase-like ATPase, C-terminal domain"/>
    <property type="match status" value="1"/>
</dbReference>
<dbReference type="EMBL" id="FOLO01000008">
    <property type="protein sequence ID" value="SFC38110.1"/>
    <property type="molecule type" value="Genomic_DNA"/>
</dbReference>
<dbReference type="PROSITE" id="PS50109">
    <property type="entry name" value="HIS_KIN"/>
    <property type="match status" value="1"/>
</dbReference>
<evidence type="ECO:0000256" key="3">
    <source>
        <dbReference type="ARBA" id="ARBA00022553"/>
    </source>
</evidence>
<dbReference type="InterPro" id="IPR033425">
    <property type="entry name" value="MASE3"/>
</dbReference>
<dbReference type="OrthoDB" id="2521613at2"/>
<dbReference type="GO" id="GO:0000155">
    <property type="term" value="F:phosphorelay sensor kinase activity"/>
    <property type="evidence" value="ECO:0007669"/>
    <property type="project" value="InterPro"/>
</dbReference>
<dbReference type="PRINTS" id="PR00344">
    <property type="entry name" value="BCTRLSENSOR"/>
</dbReference>
<dbReference type="EC" id="2.7.13.3" evidence="2"/>
<feature type="transmembrane region" description="Helical" evidence="4">
    <location>
        <begin position="64"/>
        <end position="85"/>
    </location>
</feature>
<dbReference type="SUPFAM" id="SSF55785">
    <property type="entry name" value="PYP-like sensor domain (PAS domain)"/>
    <property type="match status" value="1"/>
</dbReference>
<dbReference type="InterPro" id="IPR036097">
    <property type="entry name" value="HisK_dim/P_sf"/>
</dbReference>
<name>A0A1I1IY15_9GAMM</name>
<dbReference type="SMART" id="SM00091">
    <property type="entry name" value="PAS"/>
    <property type="match status" value="1"/>
</dbReference>